<dbReference type="InterPro" id="IPR050490">
    <property type="entry name" value="Bact_solute-bd_prot1"/>
</dbReference>
<evidence type="ECO:0000313" key="3">
    <source>
        <dbReference type="Proteomes" id="UP000176444"/>
    </source>
</evidence>
<evidence type="ECO:0000256" key="1">
    <source>
        <dbReference type="SAM" id="Phobius"/>
    </source>
</evidence>
<reference evidence="2 3" key="1">
    <citation type="journal article" date="2016" name="Nat. Commun.">
        <title>Thousands of microbial genomes shed light on interconnected biogeochemical processes in an aquifer system.</title>
        <authorList>
            <person name="Anantharaman K."/>
            <person name="Brown C.T."/>
            <person name="Hug L.A."/>
            <person name="Sharon I."/>
            <person name="Castelle C.J."/>
            <person name="Probst A.J."/>
            <person name="Thomas B.C."/>
            <person name="Singh A."/>
            <person name="Wilkins M.J."/>
            <person name="Karaoz U."/>
            <person name="Brodie E.L."/>
            <person name="Williams K.H."/>
            <person name="Hubbard S.S."/>
            <person name="Banfield J.F."/>
        </authorList>
    </citation>
    <scope>NUCLEOTIDE SEQUENCE [LARGE SCALE GENOMIC DNA]</scope>
</reference>
<dbReference type="EMBL" id="MEUX01000002">
    <property type="protein sequence ID" value="OGC48055.1"/>
    <property type="molecule type" value="Genomic_DNA"/>
</dbReference>
<dbReference type="PANTHER" id="PTHR43649:SF12">
    <property type="entry name" value="DIACETYLCHITOBIOSE BINDING PROTEIN DASA"/>
    <property type="match status" value="1"/>
</dbReference>
<dbReference type="PANTHER" id="PTHR43649">
    <property type="entry name" value="ARABINOSE-BINDING PROTEIN-RELATED"/>
    <property type="match status" value="1"/>
</dbReference>
<sequence length="429" mass="47823">MIPPFMLVNKKFVIIGILILAFIVGFTVLWFMNREKPPSLKPVTLEYWGINEPESAMNVLIGEYKKSHPNITINYSDRQFDDDLVRYRATLLSRLKETTGPSIFRIHSTWVSKYFSELASSRGELSNASSYKNRFYQIAYDECSSPAGEIYCVPLEYDGLVLLYNLNVFNQAGLQKPVTWEDIRSYAIKLTIRNGDTISRGGLALGTALNVSNSTDVFGLMLAQSGVSIPGGLDTDAAFAALTFYRDFASKDRVWSSSMQNSTLAFSTEKVAMIFAKKADIKKILSINPTLKFGVAEVPQLPGIDGKIKQKDWASLWVEAVSADLDEDQKNAAWDFLNWLSQPDQQKMLFAETLKSDKTGYVYSDKSLKSELKDIPYLFTLAESAPYANTSFITDNSGNDNYSQALKAAIDSGSDPMTDLKVVKAVLSK</sequence>
<organism evidence="2 3">
    <name type="scientific">candidate division WWE3 bacterium RIFCSPHIGHO2_01_FULL_35_17</name>
    <dbReference type="NCBI Taxonomy" id="1802614"/>
    <lineage>
        <taxon>Bacteria</taxon>
        <taxon>Katanobacteria</taxon>
    </lineage>
</organism>
<name>A0A1F4USY5_UNCKA</name>
<evidence type="ECO:0000313" key="2">
    <source>
        <dbReference type="EMBL" id="OGC48055.1"/>
    </source>
</evidence>
<keyword evidence="1" id="KW-0472">Membrane</keyword>
<accession>A0A1F4USY5</accession>
<keyword evidence="1" id="KW-1133">Transmembrane helix</keyword>
<dbReference type="InterPro" id="IPR006059">
    <property type="entry name" value="SBP"/>
</dbReference>
<dbReference type="Pfam" id="PF13416">
    <property type="entry name" value="SBP_bac_8"/>
    <property type="match status" value="1"/>
</dbReference>
<evidence type="ECO:0008006" key="4">
    <source>
        <dbReference type="Google" id="ProtNLM"/>
    </source>
</evidence>
<dbReference type="Proteomes" id="UP000176444">
    <property type="component" value="Unassembled WGS sequence"/>
</dbReference>
<feature type="transmembrane region" description="Helical" evidence="1">
    <location>
        <begin position="12"/>
        <end position="32"/>
    </location>
</feature>
<dbReference type="Gene3D" id="3.40.190.10">
    <property type="entry name" value="Periplasmic binding protein-like II"/>
    <property type="match status" value="1"/>
</dbReference>
<comment type="caution">
    <text evidence="2">The sequence shown here is derived from an EMBL/GenBank/DDBJ whole genome shotgun (WGS) entry which is preliminary data.</text>
</comment>
<protein>
    <recommendedName>
        <fullName evidence="4">Sugar ABC transporter substrate-binding protein</fullName>
    </recommendedName>
</protein>
<dbReference type="AlphaFoldDB" id="A0A1F4USY5"/>
<proteinExistence type="predicted"/>
<keyword evidence="1" id="KW-0812">Transmembrane</keyword>
<dbReference type="SUPFAM" id="SSF53850">
    <property type="entry name" value="Periplasmic binding protein-like II"/>
    <property type="match status" value="1"/>
</dbReference>
<gene>
    <name evidence="2" type="ORF">A2713_00390</name>
</gene>